<comment type="similarity">
    <text evidence="2">Belongs to the autoinducer-2 exporter (AI-2E) (TC 2.A.86) family.</text>
</comment>
<dbReference type="GO" id="GO:0055085">
    <property type="term" value="P:transmembrane transport"/>
    <property type="evidence" value="ECO:0007669"/>
    <property type="project" value="TreeGrafter"/>
</dbReference>
<feature type="transmembrane region" description="Helical" evidence="8">
    <location>
        <begin position="32"/>
        <end position="49"/>
    </location>
</feature>
<evidence type="ECO:0000256" key="6">
    <source>
        <dbReference type="ARBA" id="ARBA00022989"/>
    </source>
</evidence>
<keyword evidence="5 8" id="KW-0812">Transmembrane</keyword>
<dbReference type="EMBL" id="PEXA01000064">
    <property type="protein sequence ID" value="PIU33019.1"/>
    <property type="molecule type" value="Genomic_DNA"/>
</dbReference>
<protein>
    <recommendedName>
        <fullName evidence="11">AI-2E family transporter</fullName>
    </recommendedName>
</protein>
<dbReference type="InterPro" id="IPR002549">
    <property type="entry name" value="AI-2E-like"/>
</dbReference>
<keyword evidence="6 8" id="KW-1133">Transmembrane helix</keyword>
<accession>A0A2M6YPG2</accession>
<feature type="transmembrane region" description="Helical" evidence="8">
    <location>
        <begin position="138"/>
        <end position="157"/>
    </location>
</feature>
<evidence type="ECO:0000256" key="4">
    <source>
        <dbReference type="ARBA" id="ARBA00022475"/>
    </source>
</evidence>
<keyword evidence="3" id="KW-0813">Transport</keyword>
<feature type="transmembrane region" description="Helical" evidence="8">
    <location>
        <begin position="278"/>
        <end position="298"/>
    </location>
</feature>
<feature type="transmembrane region" description="Helical" evidence="8">
    <location>
        <begin position="240"/>
        <end position="266"/>
    </location>
</feature>
<evidence type="ECO:0000256" key="2">
    <source>
        <dbReference type="ARBA" id="ARBA00009773"/>
    </source>
</evidence>
<dbReference type="PANTHER" id="PTHR21716">
    <property type="entry name" value="TRANSMEMBRANE PROTEIN"/>
    <property type="match status" value="1"/>
</dbReference>
<organism evidence="9 10">
    <name type="scientific">Candidatus Shapirobacteria bacterium CG07_land_8_20_14_0_80_39_12</name>
    <dbReference type="NCBI Taxonomy" id="1974480"/>
    <lineage>
        <taxon>Bacteria</taxon>
        <taxon>Candidatus Shapironibacteriota</taxon>
    </lineage>
</organism>
<name>A0A2M6YPG2_9BACT</name>
<feature type="transmembrane region" description="Helical" evidence="8">
    <location>
        <begin position="197"/>
        <end position="220"/>
    </location>
</feature>
<keyword evidence="4" id="KW-1003">Cell membrane</keyword>
<comment type="subcellular location">
    <subcellularLocation>
        <location evidence="1">Cell membrane</location>
        <topology evidence="1">Multi-pass membrane protein</topology>
    </subcellularLocation>
</comment>
<evidence type="ECO:0000256" key="5">
    <source>
        <dbReference type="ARBA" id="ARBA00022692"/>
    </source>
</evidence>
<gene>
    <name evidence="9" type="ORF">COT04_02385</name>
</gene>
<keyword evidence="7 8" id="KW-0472">Membrane</keyword>
<evidence type="ECO:0000313" key="9">
    <source>
        <dbReference type="EMBL" id="PIU33019.1"/>
    </source>
</evidence>
<evidence type="ECO:0000256" key="3">
    <source>
        <dbReference type="ARBA" id="ARBA00022448"/>
    </source>
</evidence>
<dbReference type="AlphaFoldDB" id="A0A2M6YPG2"/>
<dbReference type="GO" id="GO:0016020">
    <property type="term" value="C:membrane"/>
    <property type="evidence" value="ECO:0007669"/>
    <property type="project" value="UniProtKB-SubCell"/>
</dbReference>
<dbReference type="Pfam" id="PF01594">
    <property type="entry name" value="AI-2E_transport"/>
    <property type="match status" value="1"/>
</dbReference>
<evidence type="ECO:0008006" key="11">
    <source>
        <dbReference type="Google" id="ProtNLM"/>
    </source>
</evidence>
<dbReference type="PANTHER" id="PTHR21716:SF53">
    <property type="entry name" value="PERMEASE PERM-RELATED"/>
    <property type="match status" value="1"/>
</dbReference>
<dbReference type="Proteomes" id="UP000229559">
    <property type="component" value="Unassembled WGS sequence"/>
</dbReference>
<evidence type="ECO:0000256" key="8">
    <source>
        <dbReference type="SAM" id="Phobius"/>
    </source>
</evidence>
<feature type="transmembrane region" description="Helical" evidence="8">
    <location>
        <begin position="7"/>
        <end position="26"/>
    </location>
</feature>
<feature type="transmembrane region" description="Helical" evidence="8">
    <location>
        <begin position="61"/>
        <end position="82"/>
    </location>
</feature>
<sequence>MSRKIEISHRTIVFTVIFLLVLWLLYFLRGVLIILFLALILMAALNPLVDRLERWRLPRALAIALIYLLIFSVIGLAIWGVIPPLVNQTQNLTSRFPSYLESLKWLGVDKEVVYNQLNQLTEQLGVISSGIIRTFVSFFQNLINIVVLLVISFYLLLERKNLGRYLLRFFGDNAEKTGIRVMDEIEKRLGGWIRAEIVLMIIIGLLTFIGLTLLGIDYALPLAILAGFLEIIPNIGPFISAIPAVLVALFISPLMALAVAALYFLVQQIENNFIVPQLMAKECGLNPLITIIALIAGFKLGGVIGAILAVPVVLLIEIILTEISTSEKFKRI</sequence>
<evidence type="ECO:0000313" key="10">
    <source>
        <dbReference type="Proteomes" id="UP000229559"/>
    </source>
</evidence>
<comment type="caution">
    <text evidence="9">The sequence shown here is derived from an EMBL/GenBank/DDBJ whole genome shotgun (WGS) entry which is preliminary data.</text>
</comment>
<evidence type="ECO:0000256" key="1">
    <source>
        <dbReference type="ARBA" id="ARBA00004651"/>
    </source>
</evidence>
<proteinExistence type="inferred from homology"/>
<reference evidence="10" key="1">
    <citation type="submission" date="2017-09" db="EMBL/GenBank/DDBJ databases">
        <title>Depth-based differentiation of microbial function through sediment-hosted aquifers and enrichment of novel symbionts in the deep terrestrial subsurface.</title>
        <authorList>
            <person name="Probst A.J."/>
            <person name="Ladd B."/>
            <person name="Jarett J.K."/>
            <person name="Geller-Mcgrath D.E."/>
            <person name="Sieber C.M.K."/>
            <person name="Emerson J.B."/>
            <person name="Anantharaman K."/>
            <person name="Thomas B.C."/>
            <person name="Malmstrom R."/>
            <person name="Stieglmeier M."/>
            <person name="Klingl A."/>
            <person name="Woyke T."/>
            <person name="Ryan C.M."/>
            <person name="Banfield J.F."/>
        </authorList>
    </citation>
    <scope>NUCLEOTIDE SEQUENCE [LARGE SCALE GENOMIC DNA]</scope>
</reference>
<evidence type="ECO:0000256" key="7">
    <source>
        <dbReference type="ARBA" id="ARBA00023136"/>
    </source>
</evidence>